<evidence type="ECO:0000256" key="2">
    <source>
        <dbReference type="PROSITE-ProRule" id="PRU00335"/>
    </source>
</evidence>
<reference evidence="4 5" key="1">
    <citation type="journal article" date="2019" name="Emerg. Microbes Infect.">
        <title>Comprehensive subspecies identification of 175 nontuberculous mycobacteria species based on 7547 genomic profiles.</title>
        <authorList>
            <person name="Matsumoto Y."/>
            <person name="Kinjo T."/>
            <person name="Motooka D."/>
            <person name="Nabeya D."/>
            <person name="Jung N."/>
            <person name="Uechi K."/>
            <person name="Horii T."/>
            <person name="Iida T."/>
            <person name="Fujita J."/>
            <person name="Nakamura S."/>
        </authorList>
    </citation>
    <scope>NUCLEOTIDE SEQUENCE [LARGE SCALE GENOMIC DNA]</scope>
    <source>
        <strain evidence="4 5">JCM 15296</strain>
    </source>
</reference>
<protein>
    <submittedName>
        <fullName evidence="4">Transcriptional regulator, TetR family protein</fullName>
    </submittedName>
</protein>
<dbReference type="PANTHER" id="PTHR30055:SF160">
    <property type="entry name" value="TRANSCRIPTIONAL REGULATORY PROTEIN (PROBABLY ASNC-FAMILY)-RELATED"/>
    <property type="match status" value="1"/>
</dbReference>
<dbReference type="EMBL" id="AP022577">
    <property type="protein sequence ID" value="BBX83954.1"/>
    <property type="molecule type" value="Genomic_DNA"/>
</dbReference>
<keyword evidence="1 2" id="KW-0238">DNA-binding</keyword>
<dbReference type="InterPro" id="IPR009057">
    <property type="entry name" value="Homeodomain-like_sf"/>
</dbReference>
<accession>A0ABM7IAL4</accession>
<dbReference type="PANTHER" id="PTHR30055">
    <property type="entry name" value="HTH-TYPE TRANSCRIPTIONAL REGULATOR RUTR"/>
    <property type="match status" value="1"/>
</dbReference>
<proteinExistence type="predicted"/>
<evidence type="ECO:0000313" key="4">
    <source>
        <dbReference type="EMBL" id="BBX83954.1"/>
    </source>
</evidence>
<dbReference type="SUPFAM" id="SSF46689">
    <property type="entry name" value="Homeodomain-like"/>
    <property type="match status" value="1"/>
</dbReference>
<feature type="DNA-binding region" description="H-T-H motif" evidence="2">
    <location>
        <begin position="79"/>
        <end position="98"/>
    </location>
</feature>
<keyword evidence="5" id="KW-1185">Reference proteome</keyword>
<dbReference type="InterPro" id="IPR001647">
    <property type="entry name" value="HTH_TetR"/>
</dbReference>
<dbReference type="Proteomes" id="UP000465609">
    <property type="component" value="Chromosome"/>
</dbReference>
<evidence type="ECO:0000259" key="3">
    <source>
        <dbReference type="PROSITE" id="PS50977"/>
    </source>
</evidence>
<dbReference type="InterPro" id="IPR050109">
    <property type="entry name" value="HTH-type_TetR-like_transc_reg"/>
</dbReference>
<evidence type="ECO:0000256" key="1">
    <source>
        <dbReference type="ARBA" id="ARBA00023125"/>
    </source>
</evidence>
<dbReference type="PROSITE" id="PS50977">
    <property type="entry name" value="HTH_TETR_2"/>
    <property type="match status" value="1"/>
</dbReference>
<name>A0ABM7IAL4_9MYCO</name>
<organism evidence="4 5">
    <name type="scientific">Mycolicibacterium aubagnense</name>
    <dbReference type="NCBI Taxonomy" id="319707"/>
    <lineage>
        <taxon>Bacteria</taxon>
        <taxon>Bacillati</taxon>
        <taxon>Actinomycetota</taxon>
        <taxon>Actinomycetes</taxon>
        <taxon>Mycobacteriales</taxon>
        <taxon>Mycobacteriaceae</taxon>
        <taxon>Mycolicibacterium</taxon>
    </lineage>
</organism>
<dbReference type="Gene3D" id="1.10.357.10">
    <property type="entry name" value="Tetracycline Repressor, domain 2"/>
    <property type="match status" value="1"/>
</dbReference>
<evidence type="ECO:0000313" key="5">
    <source>
        <dbReference type="Proteomes" id="UP000465609"/>
    </source>
</evidence>
<gene>
    <name evidence="4" type="ORF">MAUB_18270</name>
</gene>
<feature type="domain" description="HTH tetR-type" evidence="3">
    <location>
        <begin position="55"/>
        <end position="116"/>
    </location>
</feature>
<sequence>MVLSSYRLDETALRCVTGVWQASLDGVAATVRHMSVAPNPASVSGYEARWEQHNAERRSQILLAMIELLEESPPGADISIAAIAKRAGVAKSVIYRQTSGKDELERRVRSYLIDDFGSILVGKLDITDGSLREILTRTIEAVADWMIDHPRLNEFARNGPSFEGDETLDAVGELKLRIIERADGIITAITLAIGVDDSAFKLVPLAIVTMVEETLFAWVRSPAPMHSRDEMIAHLADFTWYVIDGAARAIGFEVSRDEPLVAVVAALADRQANNPAL</sequence>